<dbReference type="InterPro" id="IPR049053">
    <property type="entry name" value="AFCA-like_C"/>
</dbReference>
<dbReference type="GO" id="GO:0004560">
    <property type="term" value="F:alpha-L-fucosidase activity"/>
    <property type="evidence" value="ECO:0007669"/>
    <property type="project" value="InterPro"/>
</dbReference>
<dbReference type="Gene3D" id="1.50.10.10">
    <property type="match status" value="1"/>
</dbReference>
<dbReference type="InterPro" id="IPR027414">
    <property type="entry name" value="GH95_N_dom"/>
</dbReference>
<dbReference type="SUPFAM" id="SSF48208">
    <property type="entry name" value="Six-hairpin glycosidases"/>
    <property type="match status" value="1"/>
</dbReference>
<evidence type="ECO:0000256" key="1">
    <source>
        <dbReference type="SAM" id="SignalP"/>
    </source>
</evidence>
<dbReference type="InterPro" id="IPR054363">
    <property type="entry name" value="GH95_cat"/>
</dbReference>
<evidence type="ECO:0000313" key="5">
    <source>
        <dbReference type="EMBL" id="MBU3856159.1"/>
    </source>
</evidence>
<evidence type="ECO:0000313" key="6">
    <source>
        <dbReference type="Proteomes" id="UP000784286"/>
    </source>
</evidence>
<reference evidence="5" key="2">
    <citation type="submission" date="2021-04" db="EMBL/GenBank/DDBJ databases">
        <authorList>
            <person name="Gilroy R."/>
        </authorList>
    </citation>
    <scope>NUCLEOTIDE SEQUENCE</scope>
    <source>
        <strain evidence="5">8470</strain>
    </source>
</reference>
<dbReference type="Pfam" id="PF21307">
    <property type="entry name" value="Glyco_hydro_95_C"/>
    <property type="match status" value="1"/>
</dbReference>
<dbReference type="Pfam" id="PF22124">
    <property type="entry name" value="Glyco_hydro_95_cat"/>
    <property type="match status" value="1"/>
</dbReference>
<gene>
    <name evidence="5" type="ORF">H9928_06330</name>
</gene>
<feature type="chain" id="PRO_5037991761" evidence="1">
    <location>
        <begin position="23"/>
        <end position="791"/>
    </location>
</feature>
<dbReference type="AlphaFoldDB" id="A0A948TMT6"/>
<feature type="domain" description="Glycosyl hydrolase family 95 N-terminal" evidence="2">
    <location>
        <begin position="33"/>
        <end position="281"/>
    </location>
</feature>
<evidence type="ECO:0000259" key="4">
    <source>
        <dbReference type="Pfam" id="PF22124"/>
    </source>
</evidence>
<keyword evidence="5" id="KW-0378">Hydrolase</keyword>
<evidence type="ECO:0000259" key="2">
    <source>
        <dbReference type="Pfam" id="PF14498"/>
    </source>
</evidence>
<name>A0A948TMT6_9BACT</name>
<feature type="signal peptide" evidence="1">
    <location>
        <begin position="1"/>
        <end position="22"/>
    </location>
</feature>
<proteinExistence type="predicted"/>
<dbReference type="PIRSF" id="PIRSF007663">
    <property type="entry name" value="UCP007663"/>
    <property type="match status" value="1"/>
</dbReference>
<comment type="caution">
    <text evidence="5">The sequence shown here is derived from an EMBL/GenBank/DDBJ whole genome shotgun (WGS) entry which is preliminary data.</text>
</comment>
<dbReference type="PANTHER" id="PTHR31084:SF0">
    <property type="entry name" value="ALPHA-L-FUCOSIDASE 2"/>
    <property type="match status" value="1"/>
</dbReference>
<dbReference type="EMBL" id="JAHLFJ010000059">
    <property type="protein sequence ID" value="MBU3856159.1"/>
    <property type="molecule type" value="Genomic_DNA"/>
</dbReference>
<dbReference type="Pfam" id="PF14498">
    <property type="entry name" value="Glyco_hyd_65N_2"/>
    <property type="match status" value="1"/>
</dbReference>
<reference evidence="5" key="1">
    <citation type="journal article" date="2021" name="PeerJ">
        <title>Extensive microbial diversity within the chicken gut microbiome revealed by metagenomics and culture.</title>
        <authorList>
            <person name="Gilroy R."/>
            <person name="Ravi A."/>
            <person name="Getino M."/>
            <person name="Pursley I."/>
            <person name="Horton D.L."/>
            <person name="Alikhan N.F."/>
            <person name="Baker D."/>
            <person name="Gharbi K."/>
            <person name="Hall N."/>
            <person name="Watson M."/>
            <person name="Adriaenssens E.M."/>
            <person name="Foster-Nyarko E."/>
            <person name="Jarju S."/>
            <person name="Secka A."/>
            <person name="Antonio M."/>
            <person name="Oren A."/>
            <person name="Chaudhuri R.R."/>
            <person name="La Ragione R."/>
            <person name="Hildebrand F."/>
            <person name="Pallen M.J."/>
        </authorList>
    </citation>
    <scope>NUCLEOTIDE SEQUENCE</scope>
    <source>
        <strain evidence="5">8470</strain>
    </source>
</reference>
<dbReference type="InterPro" id="IPR016518">
    <property type="entry name" value="Alpha-L-fucosidase"/>
</dbReference>
<dbReference type="GO" id="GO:0005975">
    <property type="term" value="P:carbohydrate metabolic process"/>
    <property type="evidence" value="ECO:0007669"/>
    <property type="project" value="InterPro"/>
</dbReference>
<dbReference type="InterPro" id="IPR008928">
    <property type="entry name" value="6-hairpin_glycosidase_sf"/>
</dbReference>
<dbReference type="PANTHER" id="PTHR31084">
    <property type="entry name" value="ALPHA-L-FUCOSIDASE 2"/>
    <property type="match status" value="1"/>
</dbReference>
<organism evidence="5 6">
    <name type="scientific">Candidatus Phocaeicola excrementipullorum</name>
    <dbReference type="NCBI Taxonomy" id="2838731"/>
    <lineage>
        <taxon>Bacteria</taxon>
        <taxon>Pseudomonadati</taxon>
        <taxon>Bacteroidota</taxon>
        <taxon>Bacteroidia</taxon>
        <taxon>Bacteroidales</taxon>
        <taxon>Bacteroidaceae</taxon>
        <taxon>Phocaeicola</taxon>
    </lineage>
</organism>
<feature type="domain" description="Alpha fucosidase A-like C-terminal" evidence="3">
    <location>
        <begin position="718"/>
        <end position="777"/>
    </location>
</feature>
<dbReference type="Proteomes" id="UP000784286">
    <property type="component" value="Unassembled WGS sequence"/>
</dbReference>
<accession>A0A948TMT6</accession>
<sequence length="791" mass="89984">MKIDLRISALLLAITWGTYASASETASSGRWTIWSASPASQWEDAFVTGNGRHGTMVWGRPKDERITCVHEELFIRGWNRHLKTVPFTAPLLPEVRRLVNEGSNDKADSLITTEAEKQMQAMGARQRWPLIPHPAFDLHIRHLDNVSKADSYRRQLNMENGVTSVFGCDGGQGTEDVFSSREHNLNVIRLKAGKGEKLHVLLALEETPGRKGMHFEHNLDSAFLFAEAKAEPGWLTYQAAYRQDPGGYEGTARVIPKGGIMRQLSEGLEIEGADEVLILLRISPLEDWKKSTIPTVKKELSGLPASYCQLLAPHAKLHGEMFRRMQLDLGQEEKWKTIPVEKMLSDIHREGMTPLFMEQIHAMGRYLLISSCGKYSPPLQGIWGGGWKPAWIGGFVWDSNINLAISAAAMSNLPECAESYCTYVEHLLPGWRLNARNYLGCRGFLVAHYNDPENGYLTHFGRSFPWMCWAGGAGWNLRPFYEYAMLTGNDAMLKERVLPLYREMAAFYKDFLLMEKDSLYHFIPSISPENAAYGTDTWLSRDATMDVAIAHDVFGILLELGEKFNLPAQERKEWQHYLNHLPVYRINKDGALAEWVDPHYPDVYDHRHLSHLYPVFPGGQLRKDKGEPRLREAAKKALDKRFEFDTSSAHGLIHVALQAARLGDLDKVRTNLNRFCRRHYVYNSLVTSHDPEHQVYNLDAVLSLPRLFMEMLVYTEPGKIELLPAWPKEYADGKLIGIRLYGGHQLSMEWKDGKLTEVQLKAGKDDTLQVYYQEKSKSLQLKAGQTYQIKL</sequence>
<dbReference type="InterPro" id="IPR012341">
    <property type="entry name" value="6hp_glycosidase-like_sf"/>
</dbReference>
<evidence type="ECO:0000259" key="3">
    <source>
        <dbReference type="Pfam" id="PF21307"/>
    </source>
</evidence>
<protein>
    <submittedName>
        <fullName evidence="5">Glycoside hydrolase family 95 protein</fullName>
    </submittedName>
</protein>
<keyword evidence="1" id="KW-0732">Signal</keyword>
<feature type="domain" description="Glycosyl hydrolase family 95 catalytic" evidence="4">
    <location>
        <begin position="306"/>
        <end position="712"/>
    </location>
</feature>